<gene>
    <name evidence="10" type="primary">APN1</name>
    <name evidence="10" type="ORF">VKT23_012939</name>
</gene>
<accession>A0ABR1J7G9</accession>
<comment type="cofactor">
    <cofactor evidence="1">
        <name>Zn(2+)</name>
        <dbReference type="ChEBI" id="CHEBI:29105"/>
    </cofactor>
</comment>
<evidence type="ECO:0000256" key="3">
    <source>
        <dbReference type="ARBA" id="ARBA00022723"/>
    </source>
</evidence>
<dbReference type="EC" id="4.2.99.18" evidence="10"/>
<dbReference type="SMART" id="SM00518">
    <property type="entry name" value="AP2Ec"/>
    <property type="match status" value="1"/>
</dbReference>
<evidence type="ECO:0000313" key="10">
    <source>
        <dbReference type="EMBL" id="KAK7450629.1"/>
    </source>
</evidence>
<dbReference type="PROSITE" id="PS00729">
    <property type="entry name" value="AP_NUCLEASE_F2_1"/>
    <property type="match status" value="1"/>
</dbReference>
<keyword evidence="10" id="KW-0456">Lyase</keyword>
<dbReference type="PROSITE" id="PS00731">
    <property type="entry name" value="AP_NUCLEASE_F2_3"/>
    <property type="match status" value="1"/>
</dbReference>
<comment type="caution">
    <text evidence="10">The sequence shown here is derived from an EMBL/GenBank/DDBJ whole genome shotgun (WGS) entry which is preliminary data.</text>
</comment>
<evidence type="ECO:0000259" key="9">
    <source>
        <dbReference type="Pfam" id="PF01261"/>
    </source>
</evidence>
<reference evidence="10 11" key="1">
    <citation type="submission" date="2024-01" db="EMBL/GenBank/DDBJ databases">
        <title>A draft genome for the cacao thread blight pathogen Marasmiellus scandens.</title>
        <authorList>
            <person name="Baruah I.K."/>
            <person name="Leung J."/>
            <person name="Bukari Y."/>
            <person name="Amoako-Attah I."/>
            <person name="Meinhardt L.W."/>
            <person name="Bailey B.A."/>
            <person name="Cohen S.P."/>
        </authorList>
    </citation>
    <scope>NUCLEOTIDE SEQUENCE [LARGE SCALE GENOMIC DNA]</scope>
    <source>
        <strain evidence="10 11">GH-19</strain>
    </source>
</reference>
<evidence type="ECO:0000256" key="2">
    <source>
        <dbReference type="ARBA" id="ARBA00005340"/>
    </source>
</evidence>
<keyword evidence="11" id="KW-1185">Reference proteome</keyword>
<dbReference type="EMBL" id="JBANRG010000033">
    <property type="protein sequence ID" value="KAK7450629.1"/>
    <property type="molecule type" value="Genomic_DNA"/>
</dbReference>
<keyword evidence="4" id="KW-0227">DNA damage</keyword>
<dbReference type="InterPro" id="IPR013022">
    <property type="entry name" value="Xyl_isomerase-like_TIM-brl"/>
</dbReference>
<comment type="similarity">
    <text evidence="2">Belongs to the AP endonuclease 2 family.</text>
</comment>
<keyword evidence="6" id="KW-0862">Zinc</keyword>
<dbReference type="HAMAP" id="MF_00152">
    <property type="entry name" value="Nfo"/>
    <property type="match status" value="1"/>
</dbReference>
<evidence type="ECO:0000313" key="11">
    <source>
        <dbReference type="Proteomes" id="UP001498398"/>
    </source>
</evidence>
<dbReference type="CDD" id="cd00019">
    <property type="entry name" value="AP2Ec"/>
    <property type="match status" value="1"/>
</dbReference>
<dbReference type="NCBIfam" id="NF002199">
    <property type="entry name" value="PRK01060.1-4"/>
    <property type="match status" value="1"/>
</dbReference>
<dbReference type="Proteomes" id="UP001498398">
    <property type="component" value="Unassembled WGS sequence"/>
</dbReference>
<feature type="domain" description="Xylose isomerase-like TIM barrel" evidence="9">
    <location>
        <begin position="112"/>
        <end position="380"/>
    </location>
</feature>
<dbReference type="PROSITE" id="PS51432">
    <property type="entry name" value="AP_NUCLEASE_F2_4"/>
    <property type="match status" value="1"/>
</dbReference>
<feature type="region of interest" description="Disordered" evidence="8">
    <location>
        <begin position="385"/>
        <end position="404"/>
    </location>
</feature>
<dbReference type="PANTHER" id="PTHR21445">
    <property type="entry name" value="ENDONUCLEASE IV ENDODEOXYRIBONUCLEASE IV"/>
    <property type="match status" value="1"/>
</dbReference>
<dbReference type="NCBIfam" id="TIGR00587">
    <property type="entry name" value="nfo"/>
    <property type="match status" value="1"/>
</dbReference>
<dbReference type="Gene3D" id="3.20.20.150">
    <property type="entry name" value="Divalent-metal-dependent TIM barrel enzymes"/>
    <property type="match status" value="1"/>
</dbReference>
<feature type="region of interest" description="Disordered" evidence="8">
    <location>
        <begin position="420"/>
        <end position="451"/>
    </location>
</feature>
<dbReference type="InterPro" id="IPR001719">
    <property type="entry name" value="AP_endonuc_2"/>
</dbReference>
<name>A0ABR1J7G9_9AGAR</name>
<evidence type="ECO:0000256" key="6">
    <source>
        <dbReference type="ARBA" id="ARBA00022833"/>
    </source>
</evidence>
<dbReference type="GO" id="GO:0140078">
    <property type="term" value="F:class I DNA-(apurinic or apyrimidinic site) endonuclease activity"/>
    <property type="evidence" value="ECO:0007669"/>
    <property type="project" value="UniProtKB-EC"/>
</dbReference>
<dbReference type="PANTHER" id="PTHR21445:SF0">
    <property type="entry name" value="APURINIC-APYRIMIDINIC ENDONUCLEASE"/>
    <property type="match status" value="1"/>
</dbReference>
<evidence type="ECO:0000256" key="5">
    <source>
        <dbReference type="ARBA" id="ARBA00022801"/>
    </source>
</evidence>
<dbReference type="SUPFAM" id="SSF51658">
    <property type="entry name" value="Xylose isomerase-like"/>
    <property type="match status" value="1"/>
</dbReference>
<protein>
    <submittedName>
        <fullName evidence="10">DNA-(Apurinic or apyrimidinic site) lyase</fullName>
        <ecNumber evidence="10">4.2.99.18</ecNumber>
    </submittedName>
</protein>
<evidence type="ECO:0000256" key="4">
    <source>
        <dbReference type="ARBA" id="ARBA00022763"/>
    </source>
</evidence>
<proteinExistence type="inferred from homology"/>
<organism evidence="10 11">
    <name type="scientific">Marasmiellus scandens</name>
    <dbReference type="NCBI Taxonomy" id="2682957"/>
    <lineage>
        <taxon>Eukaryota</taxon>
        <taxon>Fungi</taxon>
        <taxon>Dikarya</taxon>
        <taxon>Basidiomycota</taxon>
        <taxon>Agaricomycotina</taxon>
        <taxon>Agaricomycetes</taxon>
        <taxon>Agaricomycetidae</taxon>
        <taxon>Agaricales</taxon>
        <taxon>Marasmiineae</taxon>
        <taxon>Omphalotaceae</taxon>
        <taxon>Marasmiellus</taxon>
    </lineage>
</organism>
<dbReference type="Pfam" id="PF01261">
    <property type="entry name" value="AP_endonuc_2"/>
    <property type="match status" value="1"/>
</dbReference>
<evidence type="ECO:0000256" key="8">
    <source>
        <dbReference type="SAM" id="MobiDB-lite"/>
    </source>
</evidence>
<keyword evidence="7" id="KW-0234">DNA repair</keyword>
<keyword evidence="3" id="KW-0479">Metal-binding</keyword>
<sequence length="451" mass="49505">MAPKRKLSSLALDAQELEMSRPVRRSGRHHVEKMKAETTVSEDKLITEAGVIAKSITTSAATLKTKGKRKAQSNANGEEIDYSALVSQRVSSKWKVGAHVSAAGGVENSVLNAARIGAPAFALFLKSQRKWESPPLKDESITLFKERMKTLGYEPGNVLPHGSYLINLGNPDAEKREKSYQCFLDDLKRCDQLGLELYNFHPGSTTGLVQPSESIQHIASSINRAHKDTPGSRVVVVLENMAGAGNVIGSSFEELGEIIALVEDKERVGVCLDTCHLFAAGYDIRTKEGWDNTLKALDTHVGLSYLRGLHLNDSQTGLGSKRDRHENLGMGTLSLHSFHHILTDPRTQGIPMVLETPSHEESRGLEDKWDVWRKEIQVLNRLSELESSRTGEGGDGVLEDSTGEIEELTEEMRGIVKLAKEGTKAKAKSVGGTGKRRRTGKDKDCSEDEDE</sequence>
<evidence type="ECO:0000256" key="7">
    <source>
        <dbReference type="ARBA" id="ARBA00023204"/>
    </source>
</evidence>
<dbReference type="PROSITE" id="PS00730">
    <property type="entry name" value="AP_NUCLEASE_F2_2"/>
    <property type="match status" value="1"/>
</dbReference>
<dbReference type="InterPro" id="IPR036237">
    <property type="entry name" value="Xyl_isomerase-like_sf"/>
</dbReference>
<dbReference type="InterPro" id="IPR018246">
    <property type="entry name" value="AP_endonuc_F2_Zn_BS"/>
</dbReference>
<evidence type="ECO:0000256" key="1">
    <source>
        <dbReference type="ARBA" id="ARBA00001947"/>
    </source>
</evidence>
<keyword evidence="5" id="KW-0378">Hydrolase</keyword>